<evidence type="ECO:0000313" key="1">
    <source>
        <dbReference type="EMBL" id="KAG0310779.1"/>
    </source>
</evidence>
<name>A0A9P6UKQ8_9FUNG</name>
<organism evidence="1 2">
    <name type="scientific">Dissophora globulifera</name>
    <dbReference type="NCBI Taxonomy" id="979702"/>
    <lineage>
        <taxon>Eukaryota</taxon>
        <taxon>Fungi</taxon>
        <taxon>Fungi incertae sedis</taxon>
        <taxon>Mucoromycota</taxon>
        <taxon>Mortierellomycotina</taxon>
        <taxon>Mortierellomycetes</taxon>
        <taxon>Mortierellales</taxon>
        <taxon>Mortierellaceae</taxon>
        <taxon>Dissophora</taxon>
    </lineage>
</organism>
<reference evidence="1" key="1">
    <citation type="journal article" date="2020" name="Fungal Divers.">
        <title>Resolving the Mortierellaceae phylogeny through synthesis of multi-gene phylogenetics and phylogenomics.</title>
        <authorList>
            <person name="Vandepol N."/>
            <person name="Liber J."/>
            <person name="Desiro A."/>
            <person name="Na H."/>
            <person name="Kennedy M."/>
            <person name="Barry K."/>
            <person name="Grigoriev I.V."/>
            <person name="Miller A.N."/>
            <person name="O'Donnell K."/>
            <person name="Stajich J.E."/>
            <person name="Bonito G."/>
        </authorList>
    </citation>
    <scope>NUCLEOTIDE SEQUENCE</scope>
    <source>
        <strain evidence="1">REB-010B</strain>
    </source>
</reference>
<dbReference type="AlphaFoldDB" id="A0A9P6UKQ8"/>
<dbReference type="OrthoDB" id="2360932at2759"/>
<dbReference type="EMBL" id="JAAAIP010001007">
    <property type="protein sequence ID" value="KAG0310779.1"/>
    <property type="molecule type" value="Genomic_DNA"/>
</dbReference>
<evidence type="ECO:0000313" key="2">
    <source>
        <dbReference type="Proteomes" id="UP000738325"/>
    </source>
</evidence>
<accession>A0A9P6UKQ8</accession>
<protein>
    <submittedName>
        <fullName evidence="1">Uncharacterized protein</fullName>
    </submittedName>
</protein>
<dbReference type="Proteomes" id="UP000738325">
    <property type="component" value="Unassembled WGS sequence"/>
</dbReference>
<comment type="caution">
    <text evidence="1">The sequence shown here is derived from an EMBL/GenBank/DDBJ whole genome shotgun (WGS) entry which is preliminary data.</text>
</comment>
<gene>
    <name evidence="1" type="ORF">BGZ99_000141</name>
</gene>
<sequence>MDLQCDVVMFSGPSIDVFQHQKMRTLVAPIKQVFKPDSQHEISPLGSSLLSHFPNLLKWHCYDRQTTLSVPFQRIKAEVDICCPKMSQIDTWKTPSPALYDILANAFRNLKFITFEYEQLSRDIIMALLFHQSTLLYVSATSDTIRSDIEQDEIFSVDDPFEIHGRALQLLPRTCSSLTILNLECHKMDMDHVEEEEWACKGLQKLRVRIKDLNTKENVATALQLWTERRNKGDSDGDDHMHGEHETDLQMRVARHLLKFKRLHSVWLGTHVSYV</sequence>
<keyword evidence="2" id="KW-1185">Reference proteome</keyword>
<proteinExistence type="predicted"/>